<sequence length="196" mass="21844">MYRAPGQIKKTRRRTLWAAGLAALSLSAPPAKAYPIDCAILLCLAGGFPASAECGAAKAEMIRRITPWPIEPPLQLWNCPMGNPLSGSATGGVQALPPEVARYRDGIELYHIIYGQRRHDGTTYVTDRSQLGHYDAQGNFSWVPTRIREAPDWVYAASGVSRNAVLVELGSVRLWRGMLLRWRDHQGNISEEWIRY</sequence>
<comment type="caution">
    <text evidence="2">The sequence shown here is derived from an EMBL/GenBank/DDBJ whole genome shotgun (WGS) entry which is preliminary data.</text>
</comment>
<dbReference type="EMBL" id="WMIE01000015">
    <property type="protein sequence ID" value="MTH79448.1"/>
    <property type="molecule type" value="Genomic_DNA"/>
</dbReference>
<accession>A0A6L6JE32</accession>
<protein>
    <recommendedName>
        <fullName evidence="4">DUF2147 domain-containing protein</fullName>
    </recommendedName>
</protein>
<organism evidence="2 3">
    <name type="scientific">Paracoccus aestuariivivens</name>
    <dbReference type="NCBI Taxonomy" id="1820333"/>
    <lineage>
        <taxon>Bacteria</taxon>
        <taxon>Pseudomonadati</taxon>
        <taxon>Pseudomonadota</taxon>
        <taxon>Alphaproteobacteria</taxon>
        <taxon>Rhodobacterales</taxon>
        <taxon>Paracoccaceae</taxon>
        <taxon>Paracoccus</taxon>
    </lineage>
</organism>
<evidence type="ECO:0008006" key="4">
    <source>
        <dbReference type="Google" id="ProtNLM"/>
    </source>
</evidence>
<evidence type="ECO:0000313" key="3">
    <source>
        <dbReference type="Proteomes" id="UP000478183"/>
    </source>
</evidence>
<name>A0A6L6JE32_9RHOB</name>
<feature type="chain" id="PRO_5027069029" description="DUF2147 domain-containing protein" evidence="1">
    <location>
        <begin position="34"/>
        <end position="196"/>
    </location>
</feature>
<evidence type="ECO:0000313" key="2">
    <source>
        <dbReference type="EMBL" id="MTH79448.1"/>
    </source>
</evidence>
<dbReference type="OrthoDB" id="6197542at2"/>
<dbReference type="AlphaFoldDB" id="A0A6L6JE32"/>
<reference evidence="2 3" key="1">
    <citation type="submission" date="2019-11" db="EMBL/GenBank/DDBJ databases">
        <authorList>
            <person name="Dong K."/>
        </authorList>
    </citation>
    <scope>NUCLEOTIDE SEQUENCE [LARGE SCALE GENOMIC DNA]</scope>
    <source>
        <strain evidence="2 3">NBRC 111993</strain>
    </source>
</reference>
<keyword evidence="3" id="KW-1185">Reference proteome</keyword>
<proteinExistence type="predicted"/>
<evidence type="ECO:0000256" key="1">
    <source>
        <dbReference type="SAM" id="SignalP"/>
    </source>
</evidence>
<dbReference type="Proteomes" id="UP000478183">
    <property type="component" value="Unassembled WGS sequence"/>
</dbReference>
<feature type="signal peptide" evidence="1">
    <location>
        <begin position="1"/>
        <end position="33"/>
    </location>
</feature>
<gene>
    <name evidence="2" type="ORF">GL286_17155</name>
</gene>
<dbReference type="RefSeq" id="WP_155096805.1">
    <property type="nucleotide sequence ID" value="NZ_WMIE01000015.1"/>
</dbReference>
<keyword evidence="1" id="KW-0732">Signal</keyword>